<feature type="transmembrane region" description="Helical" evidence="6">
    <location>
        <begin position="137"/>
        <end position="157"/>
    </location>
</feature>
<dbReference type="Proteomes" id="UP000177360">
    <property type="component" value="Unassembled WGS sequence"/>
</dbReference>
<gene>
    <name evidence="8" type="ORF">A2626_02890</name>
</gene>
<evidence type="ECO:0000256" key="3">
    <source>
        <dbReference type="ARBA" id="ARBA00022692"/>
    </source>
</evidence>
<protein>
    <recommendedName>
        <fullName evidence="7">GtrA/DPMS transmembrane domain-containing protein</fullName>
    </recommendedName>
</protein>
<evidence type="ECO:0000259" key="7">
    <source>
        <dbReference type="Pfam" id="PF04138"/>
    </source>
</evidence>
<dbReference type="AlphaFoldDB" id="A0A1G2E1A8"/>
<organism evidence="8 9">
    <name type="scientific">Candidatus Nealsonbacteria bacterium RIFCSPHIGHO2_01_FULL_38_55</name>
    <dbReference type="NCBI Taxonomy" id="1801664"/>
    <lineage>
        <taxon>Bacteria</taxon>
        <taxon>Candidatus Nealsoniibacteriota</taxon>
    </lineage>
</organism>
<dbReference type="PANTHER" id="PTHR38459:SF1">
    <property type="entry name" value="PROPHAGE BACTOPRENOL-LINKED GLUCOSE TRANSLOCASE HOMOLOG"/>
    <property type="match status" value="1"/>
</dbReference>
<dbReference type="Pfam" id="PF04138">
    <property type="entry name" value="GtrA_DPMS_TM"/>
    <property type="match status" value="1"/>
</dbReference>
<evidence type="ECO:0000256" key="4">
    <source>
        <dbReference type="ARBA" id="ARBA00022989"/>
    </source>
</evidence>
<feature type="domain" description="GtrA/DPMS transmembrane" evidence="7">
    <location>
        <begin position="68"/>
        <end position="196"/>
    </location>
</feature>
<accession>A0A1G2E1A8</accession>
<feature type="transmembrane region" description="Helical" evidence="6">
    <location>
        <begin position="177"/>
        <end position="196"/>
    </location>
</feature>
<dbReference type="InterPro" id="IPR051401">
    <property type="entry name" value="GtrA_CellWall_Glycosyl"/>
</dbReference>
<dbReference type="PANTHER" id="PTHR38459">
    <property type="entry name" value="PROPHAGE BACTOPRENOL-LINKED GLUCOSE TRANSLOCASE HOMOLOG"/>
    <property type="match status" value="1"/>
</dbReference>
<keyword evidence="3 6" id="KW-0812">Transmembrane</keyword>
<dbReference type="EMBL" id="MHLZ01000025">
    <property type="protein sequence ID" value="OGZ19654.1"/>
    <property type="molecule type" value="Genomic_DNA"/>
</dbReference>
<comment type="caution">
    <text evidence="8">The sequence shown here is derived from an EMBL/GenBank/DDBJ whole genome shotgun (WGS) entry which is preliminary data.</text>
</comment>
<feature type="transmembrane region" description="Helical" evidence="6">
    <location>
        <begin position="33"/>
        <end position="57"/>
    </location>
</feature>
<comment type="similarity">
    <text evidence="2">Belongs to the GtrA family.</text>
</comment>
<keyword evidence="5 6" id="KW-0472">Membrane</keyword>
<evidence type="ECO:0000256" key="6">
    <source>
        <dbReference type="SAM" id="Phobius"/>
    </source>
</evidence>
<evidence type="ECO:0000256" key="5">
    <source>
        <dbReference type="ARBA" id="ARBA00023136"/>
    </source>
</evidence>
<name>A0A1G2E1A8_9BACT</name>
<evidence type="ECO:0000256" key="1">
    <source>
        <dbReference type="ARBA" id="ARBA00004141"/>
    </source>
</evidence>
<evidence type="ECO:0000313" key="8">
    <source>
        <dbReference type="EMBL" id="OGZ19654.1"/>
    </source>
</evidence>
<evidence type="ECO:0000256" key="2">
    <source>
        <dbReference type="ARBA" id="ARBA00009399"/>
    </source>
</evidence>
<dbReference type="GO" id="GO:0000271">
    <property type="term" value="P:polysaccharide biosynthetic process"/>
    <property type="evidence" value="ECO:0007669"/>
    <property type="project" value="InterPro"/>
</dbReference>
<keyword evidence="4 6" id="KW-1133">Transmembrane helix</keyword>
<feature type="transmembrane region" description="Helical" evidence="6">
    <location>
        <begin position="99"/>
        <end position="117"/>
    </location>
</feature>
<comment type="subcellular location">
    <subcellularLocation>
        <location evidence="1">Membrane</location>
        <topology evidence="1">Multi-pass membrane protein</topology>
    </subcellularLocation>
</comment>
<proteinExistence type="inferred from homology"/>
<evidence type="ECO:0000313" key="9">
    <source>
        <dbReference type="Proteomes" id="UP000177360"/>
    </source>
</evidence>
<sequence>MKKIDIVLSLAAGEGVALLFDWLLKNSQVEFTFLYWLLPIIFPILSLFCLWLAYFVGKKFIFVFQLAKFLLIGALFAVFDLAILNGLMEYFNATSGIKYLIFVSISFIIATSVKYFVDKFWAFEKSSADKVGSEFGLFFAITAISAGIQIGIAHIIVNVIGARLGLNPLVLGNVGKIAGIAIASAWNFIGYKFFVFKK</sequence>
<reference evidence="8 9" key="1">
    <citation type="journal article" date="2016" name="Nat. Commun.">
        <title>Thousands of microbial genomes shed light on interconnected biogeochemical processes in an aquifer system.</title>
        <authorList>
            <person name="Anantharaman K."/>
            <person name="Brown C.T."/>
            <person name="Hug L.A."/>
            <person name="Sharon I."/>
            <person name="Castelle C.J."/>
            <person name="Probst A.J."/>
            <person name="Thomas B.C."/>
            <person name="Singh A."/>
            <person name="Wilkins M.J."/>
            <person name="Karaoz U."/>
            <person name="Brodie E.L."/>
            <person name="Williams K.H."/>
            <person name="Hubbard S.S."/>
            <person name="Banfield J.F."/>
        </authorList>
    </citation>
    <scope>NUCLEOTIDE SEQUENCE [LARGE SCALE GENOMIC DNA]</scope>
</reference>
<dbReference type="GO" id="GO:0005886">
    <property type="term" value="C:plasma membrane"/>
    <property type="evidence" value="ECO:0007669"/>
    <property type="project" value="TreeGrafter"/>
</dbReference>
<feature type="transmembrane region" description="Helical" evidence="6">
    <location>
        <begin position="69"/>
        <end position="87"/>
    </location>
</feature>
<dbReference type="InterPro" id="IPR007267">
    <property type="entry name" value="GtrA_DPMS_TM"/>
</dbReference>